<dbReference type="SUPFAM" id="SSF51905">
    <property type="entry name" value="FAD/NAD(P)-binding domain"/>
    <property type="match status" value="2"/>
</dbReference>
<evidence type="ECO:0000313" key="6">
    <source>
        <dbReference type="EMBL" id="CAA7258653.1"/>
    </source>
</evidence>
<dbReference type="GO" id="GO:0050661">
    <property type="term" value="F:NADP binding"/>
    <property type="evidence" value="ECO:0007669"/>
    <property type="project" value="InterPro"/>
</dbReference>
<name>A0A8S0XDI1_CYCAE</name>
<sequence>MVASQLQEQVRILRSTVSHLDARTFTIETPVKAVVPMQQDEAEARFYQIVEFWPWTPLLTIHASSQLMLSLKLILHHVPMGSHHAPTALPKSVAIIGAGSGGLAMLKALLDLPLSLREGWEIVLYEEREDVGGIWLPDPRGVTPPELPETPLYPLLRTNTPVPFMTYPGFPFTEGTPLFPSHEYVQTYHARYAEELNLRGYIHFHHRLEKAAWEGSSKEGFWNLTVSDRKKGVVQTKTHDHLVVASGNNHIPHIPTWEGQDEWLANSPPGGLKRRIIHSIYYREPEEFTGQSVLIVGNGASGRDASTQLAGLAREVFISIRHEDQRVVGQIKPEIHHFSATGVVFVDGTFVNPDVVLLATGYEHRKPFLEETGLLRIDRSARDNSSGTDGLVSNTRYIFPLHQHILSLSPEYPTNALAFVGLPSAIPNCASDLAQSLFATYAIAHPDILPSRSEMLADLARHEDEVRSLGFDPYTAGHRMLTFDMSSGYQDDLVDFLKKKGVIRDDGKKFVEQWRKDVFTYQYIVRGWKRIEELGIGDEWVRGVETEEQWADVMRRVNEWQKEYEEANGIEFVSDWSVPGVSS</sequence>
<reference evidence="6 7" key="1">
    <citation type="submission" date="2020-01" db="EMBL/GenBank/DDBJ databases">
        <authorList>
            <person name="Gupta K D."/>
        </authorList>
    </citation>
    <scope>NUCLEOTIDE SEQUENCE [LARGE SCALE GENOMIC DNA]</scope>
</reference>
<dbReference type="InterPro" id="IPR050346">
    <property type="entry name" value="FMO-like"/>
</dbReference>
<dbReference type="InterPro" id="IPR000960">
    <property type="entry name" value="Flavin_mOase"/>
</dbReference>
<protein>
    <recommendedName>
        <fullName evidence="8">FAD/NAD(P)-binding domain-containing protein</fullName>
    </recommendedName>
</protein>
<dbReference type="Proteomes" id="UP000467700">
    <property type="component" value="Unassembled WGS sequence"/>
</dbReference>
<evidence type="ECO:0000313" key="7">
    <source>
        <dbReference type="Proteomes" id="UP000467700"/>
    </source>
</evidence>
<dbReference type="EMBL" id="CACVBS010000002">
    <property type="protein sequence ID" value="CAA7258653.1"/>
    <property type="molecule type" value="Genomic_DNA"/>
</dbReference>
<organism evidence="6 7">
    <name type="scientific">Cyclocybe aegerita</name>
    <name type="common">Black poplar mushroom</name>
    <name type="synonym">Agrocybe aegerita</name>
    <dbReference type="NCBI Taxonomy" id="1973307"/>
    <lineage>
        <taxon>Eukaryota</taxon>
        <taxon>Fungi</taxon>
        <taxon>Dikarya</taxon>
        <taxon>Basidiomycota</taxon>
        <taxon>Agaricomycotina</taxon>
        <taxon>Agaricomycetes</taxon>
        <taxon>Agaricomycetidae</taxon>
        <taxon>Agaricales</taxon>
        <taxon>Agaricineae</taxon>
        <taxon>Bolbitiaceae</taxon>
        <taxon>Cyclocybe</taxon>
    </lineage>
</organism>
<evidence type="ECO:0000256" key="4">
    <source>
        <dbReference type="ARBA" id="ARBA00022857"/>
    </source>
</evidence>
<dbReference type="InterPro" id="IPR036188">
    <property type="entry name" value="FAD/NAD-bd_sf"/>
</dbReference>
<comment type="similarity">
    <text evidence="1">Belongs to the FMO family.</text>
</comment>
<dbReference type="AlphaFoldDB" id="A0A8S0XDI1"/>
<dbReference type="PRINTS" id="PR00370">
    <property type="entry name" value="FMOXYGENASE"/>
</dbReference>
<keyword evidence="7" id="KW-1185">Reference proteome</keyword>
<keyword evidence="5" id="KW-0560">Oxidoreductase</keyword>
<keyword evidence="2" id="KW-0285">Flavoprotein</keyword>
<keyword evidence="4" id="KW-0521">NADP</keyword>
<evidence type="ECO:0000256" key="3">
    <source>
        <dbReference type="ARBA" id="ARBA00022827"/>
    </source>
</evidence>
<evidence type="ECO:0000256" key="5">
    <source>
        <dbReference type="ARBA" id="ARBA00023002"/>
    </source>
</evidence>
<dbReference type="Gene3D" id="3.50.50.60">
    <property type="entry name" value="FAD/NAD(P)-binding domain"/>
    <property type="match status" value="2"/>
</dbReference>
<evidence type="ECO:0000256" key="2">
    <source>
        <dbReference type="ARBA" id="ARBA00022630"/>
    </source>
</evidence>
<dbReference type="OrthoDB" id="66881at2759"/>
<comment type="caution">
    <text evidence="6">The sequence shown here is derived from an EMBL/GenBank/DDBJ whole genome shotgun (WGS) entry which is preliminary data.</text>
</comment>
<dbReference type="GO" id="GO:0004499">
    <property type="term" value="F:N,N-dimethylaniline monooxygenase activity"/>
    <property type="evidence" value="ECO:0007669"/>
    <property type="project" value="InterPro"/>
</dbReference>
<dbReference type="InterPro" id="IPR020946">
    <property type="entry name" value="Flavin_mOase-like"/>
</dbReference>
<proteinExistence type="inferred from homology"/>
<dbReference type="GO" id="GO:0050660">
    <property type="term" value="F:flavin adenine dinucleotide binding"/>
    <property type="evidence" value="ECO:0007669"/>
    <property type="project" value="InterPro"/>
</dbReference>
<dbReference type="Pfam" id="PF00743">
    <property type="entry name" value="FMO-like"/>
    <property type="match status" value="2"/>
</dbReference>
<evidence type="ECO:0000256" key="1">
    <source>
        <dbReference type="ARBA" id="ARBA00009183"/>
    </source>
</evidence>
<keyword evidence="3" id="KW-0274">FAD</keyword>
<accession>A0A8S0XDI1</accession>
<dbReference type="PANTHER" id="PTHR23023">
    <property type="entry name" value="DIMETHYLANILINE MONOOXYGENASE"/>
    <property type="match status" value="1"/>
</dbReference>
<evidence type="ECO:0008006" key="8">
    <source>
        <dbReference type="Google" id="ProtNLM"/>
    </source>
</evidence>
<gene>
    <name evidence="6" type="ORF">AAE3_LOCUS1094</name>
</gene>